<dbReference type="GO" id="GO:1990904">
    <property type="term" value="C:ribonucleoprotein complex"/>
    <property type="evidence" value="ECO:0007669"/>
    <property type="project" value="UniProtKB-KW"/>
</dbReference>
<dbReference type="Proteomes" id="UP000886595">
    <property type="component" value="Unassembled WGS sequence"/>
</dbReference>
<feature type="domain" description="CRM" evidence="12">
    <location>
        <begin position="150"/>
        <end position="249"/>
    </location>
</feature>
<proteinExistence type="predicted"/>
<evidence type="ECO:0000256" key="2">
    <source>
        <dbReference type="ARBA" id="ARBA00022528"/>
    </source>
</evidence>
<organism evidence="13 14">
    <name type="scientific">Brassica carinata</name>
    <name type="common">Ethiopian mustard</name>
    <name type="synonym">Abyssinian cabbage</name>
    <dbReference type="NCBI Taxonomy" id="52824"/>
    <lineage>
        <taxon>Eukaryota</taxon>
        <taxon>Viridiplantae</taxon>
        <taxon>Streptophyta</taxon>
        <taxon>Embryophyta</taxon>
        <taxon>Tracheophyta</taxon>
        <taxon>Spermatophyta</taxon>
        <taxon>Magnoliopsida</taxon>
        <taxon>eudicotyledons</taxon>
        <taxon>Gunneridae</taxon>
        <taxon>Pentapetalae</taxon>
        <taxon>rosids</taxon>
        <taxon>malvids</taxon>
        <taxon>Brassicales</taxon>
        <taxon>Brassicaceae</taxon>
        <taxon>Brassiceae</taxon>
        <taxon>Brassica</taxon>
    </lineage>
</organism>
<evidence type="ECO:0000256" key="4">
    <source>
        <dbReference type="ARBA" id="ARBA00022664"/>
    </source>
</evidence>
<dbReference type="GO" id="GO:0009507">
    <property type="term" value="C:chloroplast"/>
    <property type="evidence" value="ECO:0007669"/>
    <property type="project" value="UniProtKB-SubCell"/>
</dbReference>
<dbReference type="InterPro" id="IPR001890">
    <property type="entry name" value="RNA-binding_CRM"/>
</dbReference>
<sequence length="498" mass="57433">MKRKTILSFRASSAFGRTLVASEHSKVADFTDANSSLRLGASFPITNHHLLLAPNQNPSNAAKAPHFDQFKENPRLSEAAIKVPTAPWMKGPLFLPPDELINTSHHHHNKKTTRKQNAEEKTFKALNRRERCQEFLGGGIVEEAETRRRRMPWDREEDKLRREGSKLRKWVNVRKAGVTETVVNDIRSVWELNELAMLKTGGLVVLSKKEFLVVYRGPTSSSVWVKKGQDEISSSLYERRRCPPNTRAKLSDEELTYLRNIAQALPFHFVLEARTFFLMKLRIWSMTERLLRRYQHFEETKRESEIEISEVVTNGEELEERSKTGTLLEFQELQRKFGEMEMRNLETEAEKAKLEKELKAKNTSSPFDDDVEILTDEERECLRRIGLKMNSSLVLGRRGVFDGVMEAKSLEAESNGVLISIEKLKEGHAILMYRGRNYKRPSAKLMAQNLLTKRKALQRSVLMQRLGSLKFFAYQRERAIEDLKLSLGKLQDTASELC</sequence>
<evidence type="ECO:0000256" key="11">
    <source>
        <dbReference type="SAM" id="Coils"/>
    </source>
</evidence>
<evidence type="ECO:0000256" key="1">
    <source>
        <dbReference type="ARBA" id="ARBA00004229"/>
    </source>
</evidence>
<evidence type="ECO:0000256" key="6">
    <source>
        <dbReference type="ARBA" id="ARBA00022884"/>
    </source>
</evidence>
<dbReference type="PANTHER" id="PTHR31846:SF10">
    <property type="entry name" value="CHLOROPLASTIC GROUP IIA INTRON SPLICING FACILITATOR CRS1, CHLOROPLASTIC"/>
    <property type="match status" value="1"/>
</dbReference>
<keyword evidence="5" id="KW-0677">Repeat</keyword>
<keyword evidence="9" id="KW-0687">Ribonucleoprotein</keyword>
<keyword evidence="7" id="KW-0809">Transit peptide</keyword>
<keyword evidence="3" id="KW-0934">Plastid</keyword>
<dbReference type="Pfam" id="PF01985">
    <property type="entry name" value="CRS1_YhbY"/>
    <property type="match status" value="1"/>
</dbReference>
<comment type="caution">
    <text evidence="13">The sequence shown here is derived from an EMBL/GenBank/DDBJ whole genome shotgun (WGS) entry which is preliminary data.</text>
</comment>
<keyword evidence="6 10" id="KW-0694">RNA-binding</keyword>
<evidence type="ECO:0000313" key="13">
    <source>
        <dbReference type="EMBL" id="KAG2284726.1"/>
    </source>
</evidence>
<evidence type="ECO:0000256" key="10">
    <source>
        <dbReference type="PROSITE-ProRule" id="PRU00626"/>
    </source>
</evidence>
<dbReference type="GO" id="GO:0006397">
    <property type="term" value="P:mRNA processing"/>
    <property type="evidence" value="ECO:0007669"/>
    <property type="project" value="UniProtKB-KW"/>
</dbReference>
<dbReference type="OrthoDB" id="551352at2759"/>
<evidence type="ECO:0000313" key="14">
    <source>
        <dbReference type="Proteomes" id="UP000886595"/>
    </source>
</evidence>
<dbReference type="AlphaFoldDB" id="A0A8X7RAH9"/>
<gene>
    <name evidence="13" type="ORF">Bca52824_055946</name>
</gene>
<keyword evidence="14" id="KW-1185">Reference proteome</keyword>
<evidence type="ECO:0000256" key="9">
    <source>
        <dbReference type="ARBA" id="ARBA00023274"/>
    </source>
</evidence>
<reference evidence="13 14" key="1">
    <citation type="submission" date="2020-02" db="EMBL/GenBank/DDBJ databases">
        <authorList>
            <person name="Ma Q."/>
            <person name="Huang Y."/>
            <person name="Song X."/>
            <person name="Pei D."/>
        </authorList>
    </citation>
    <scope>NUCLEOTIDE SEQUENCE [LARGE SCALE GENOMIC DNA]</scope>
    <source>
        <strain evidence="13">Sxm20200214</strain>
        <tissue evidence="13">Leaf</tissue>
    </source>
</reference>
<evidence type="ECO:0000256" key="5">
    <source>
        <dbReference type="ARBA" id="ARBA00022737"/>
    </source>
</evidence>
<name>A0A8X7RAH9_BRACI</name>
<dbReference type="PANTHER" id="PTHR31846">
    <property type="entry name" value="CRS1 / YHBY (CRM) DOMAIN-CONTAINING PROTEIN"/>
    <property type="match status" value="1"/>
</dbReference>
<evidence type="ECO:0000256" key="3">
    <source>
        <dbReference type="ARBA" id="ARBA00022640"/>
    </source>
</evidence>
<dbReference type="GO" id="GO:0000373">
    <property type="term" value="P:Group II intron splicing"/>
    <property type="evidence" value="ECO:0007669"/>
    <property type="project" value="UniProtKB-ARBA"/>
</dbReference>
<keyword evidence="4" id="KW-0507">mRNA processing</keyword>
<dbReference type="EMBL" id="JAAMPC010000011">
    <property type="protein sequence ID" value="KAG2284726.1"/>
    <property type="molecule type" value="Genomic_DNA"/>
</dbReference>
<dbReference type="InterPro" id="IPR045278">
    <property type="entry name" value="CRS1/CFM2/CFM3"/>
</dbReference>
<feature type="domain" description="CRM" evidence="12">
    <location>
        <begin position="372"/>
        <end position="485"/>
    </location>
</feature>
<accession>A0A8X7RAH9</accession>
<dbReference type="SUPFAM" id="SSF75471">
    <property type="entry name" value="YhbY-like"/>
    <property type="match status" value="2"/>
</dbReference>
<dbReference type="GO" id="GO:0003729">
    <property type="term" value="F:mRNA binding"/>
    <property type="evidence" value="ECO:0007669"/>
    <property type="project" value="InterPro"/>
</dbReference>
<dbReference type="Gene3D" id="3.30.110.60">
    <property type="entry name" value="YhbY-like"/>
    <property type="match status" value="1"/>
</dbReference>
<evidence type="ECO:0000256" key="7">
    <source>
        <dbReference type="ARBA" id="ARBA00022946"/>
    </source>
</evidence>
<keyword evidence="2" id="KW-0150">Chloroplast</keyword>
<dbReference type="SMART" id="SM01103">
    <property type="entry name" value="CRS1_YhbY"/>
    <property type="match status" value="2"/>
</dbReference>
<dbReference type="PROSITE" id="PS51295">
    <property type="entry name" value="CRM"/>
    <property type="match status" value="2"/>
</dbReference>
<protein>
    <recommendedName>
        <fullName evidence="12">CRM domain-containing protein</fullName>
    </recommendedName>
</protein>
<keyword evidence="11" id="KW-0175">Coiled coil</keyword>
<comment type="subcellular location">
    <subcellularLocation>
        <location evidence="1">Plastid</location>
        <location evidence="1">Chloroplast</location>
    </subcellularLocation>
</comment>
<dbReference type="InterPro" id="IPR035920">
    <property type="entry name" value="YhbY-like_sf"/>
</dbReference>
<evidence type="ECO:0000256" key="8">
    <source>
        <dbReference type="ARBA" id="ARBA00023187"/>
    </source>
</evidence>
<evidence type="ECO:0000259" key="12">
    <source>
        <dbReference type="PROSITE" id="PS51295"/>
    </source>
</evidence>
<feature type="coiled-coil region" evidence="11">
    <location>
        <begin position="328"/>
        <end position="364"/>
    </location>
</feature>
<keyword evidence="8" id="KW-0508">mRNA splicing</keyword>